<feature type="compositionally biased region" description="Acidic residues" evidence="2">
    <location>
        <begin position="537"/>
        <end position="555"/>
    </location>
</feature>
<dbReference type="Ensembl" id="ENSSFOT00015076192.1">
    <property type="protein sequence ID" value="ENSSFOP00015040366.1"/>
    <property type="gene ID" value="ENSSFOG00015022611.2"/>
</dbReference>
<protein>
    <submittedName>
        <fullName evidence="4">Neurofilament medium polypeptide-like</fullName>
    </submittedName>
</protein>
<accession>A0A8C9SY90</accession>
<name>A0A8C9SY90_SCLFO</name>
<evidence type="ECO:0000256" key="3">
    <source>
        <dbReference type="SAM" id="Phobius"/>
    </source>
</evidence>
<organism evidence="4 5">
    <name type="scientific">Scleropages formosus</name>
    <name type="common">Asian bonytongue</name>
    <name type="synonym">Osteoglossum formosum</name>
    <dbReference type="NCBI Taxonomy" id="113540"/>
    <lineage>
        <taxon>Eukaryota</taxon>
        <taxon>Metazoa</taxon>
        <taxon>Chordata</taxon>
        <taxon>Craniata</taxon>
        <taxon>Vertebrata</taxon>
        <taxon>Euteleostomi</taxon>
        <taxon>Actinopterygii</taxon>
        <taxon>Neopterygii</taxon>
        <taxon>Teleostei</taxon>
        <taxon>Osteoglossocephala</taxon>
        <taxon>Osteoglossomorpha</taxon>
        <taxon>Osteoglossiformes</taxon>
        <taxon>Osteoglossidae</taxon>
        <taxon>Scleropages</taxon>
    </lineage>
</organism>
<feature type="transmembrane region" description="Helical" evidence="3">
    <location>
        <begin position="117"/>
        <end position="136"/>
    </location>
</feature>
<feature type="compositionally biased region" description="Acidic residues" evidence="2">
    <location>
        <begin position="414"/>
        <end position="432"/>
    </location>
</feature>
<evidence type="ECO:0000256" key="1">
    <source>
        <dbReference type="SAM" id="Coils"/>
    </source>
</evidence>
<keyword evidence="3" id="KW-0812">Transmembrane</keyword>
<reference evidence="4 5" key="1">
    <citation type="submission" date="2019-04" db="EMBL/GenBank/DDBJ databases">
        <authorList>
            <consortium name="Wellcome Sanger Institute Data Sharing"/>
        </authorList>
    </citation>
    <scope>NUCLEOTIDE SEQUENCE [LARGE SCALE GENOMIC DNA]</scope>
</reference>
<reference evidence="4" key="2">
    <citation type="submission" date="2025-08" db="UniProtKB">
        <authorList>
            <consortium name="Ensembl"/>
        </authorList>
    </citation>
    <scope>IDENTIFICATION</scope>
</reference>
<keyword evidence="3" id="KW-0472">Membrane</keyword>
<proteinExistence type="predicted"/>
<keyword evidence="3" id="KW-1133">Transmembrane helix</keyword>
<evidence type="ECO:0000313" key="5">
    <source>
        <dbReference type="Proteomes" id="UP000694397"/>
    </source>
</evidence>
<dbReference type="Proteomes" id="UP000694397">
    <property type="component" value="Chromosome 19"/>
</dbReference>
<evidence type="ECO:0000313" key="4">
    <source>
        <dbReference type="Ensembl" id="ENSSFOP00015040366.1"/>
    </source>
</evidence>
<feature type="compositionally biased region" description="Acidic residues" evidence="2">
    <location>
        <begin position="439"/>
        <end position="514"/>
    </location>
</feature>
<feature type="coiled-coil region" evidence="1">
    <location>
        <begin position="240"/>
        <end position="302"/>
    </location>
</feature>
<reference evidence="4" key="3">
    <citation type="submission" date="2025-09" db="UniProtKB">
        <authorList>
            <consortium name="Ensembl"/>
        </authorList>
    </citation>
    <scope>IDENTIFICATION</scope>
</reference>
<feature type="region of interest" description="Disordered" evidence="2">
    <location>
        <begin position="401"/>
        <end position="555"/>
    </location>
</feature>
<evidence type="ECO:0000256" key="2">
    <source>
        <dbReference type="SAM" id="MobiDB-lite"/>
    </source>
</evidence>
<keyword evidence="5" id="KW-1185">Reference proteome</keyword>
<sequence>MGPLRHARFLLWSAGRPSPRRVRDGLELRTSRCPVNEHPRFGHFWGLFRVVSQQKRQPVQTKVTPCAGAESFASRDTYLEHKMTAKHRKGKSNHKHDENSLRHDVAEQEARGGHGGALLFVLLLLVVVGGASGAWFCLQQHQSVTHLAESLASVQKNMVKLQTLQEETRNSNEKLFSTESIEQRLHALEAAHALTQRQAGVSATEQLKTSDLSAQVLALQGEMKARLAEVLKDTTVDKQLDDLQSAIRASQEELEVARQELSALQASQSEQANSLARLSEVLATTESRLQQRDKQVEVMERQLEVQAVELLGLKRSLVRHETQLEANAQDIAHVKELLEAENTTVKEQLSVVLQSLKEQSATSQNLQAELQAQMEAVQKQLEKGSQRDVALLVEKTVALNPEEEQADKLSKEEENIEEETAPEDKGEQDEQEMPVSEAQELEVVEGAEAQAEDVQEESEHEAVEGQEQEATEAQEEEAAEAPEEEVLEEQEQEDDGLHEEEFLEENLVPFEEEVQVQSAPIPGSSPLEVQGEAPGAGDEEDDDEGEEESSVEQECESVLFRIHTFGLCKESTIFSYLKCTAS</sequence>
<dbReference type="OrthoDB" id="8963459at2759"/>
<keyword evidence="1" id="KW-0175">Coiled coil</keyword>
<dbReference type="AlphaFoldDB" id="A0A8C9SY90"/>
<dbReference type="GeneTree" id="ENSGT00390000013981"/>
<gene>
    <name evidence="4" type="primary">LOC114909169</name>
</gene>